<feature type="coiled-coil region" evidence="4">
    <location>
        <begin position="181"/>
        <end position="215"/>
    </location>
</feature>
<evidence type="ECO:0000313" key="6">
    <source>
        <dbReference type="EMBL" id="SET68496.1"/>
    </source>
</evidence>
<keyword evidence="7" id="KW-1185">Reference proteome</keyword>
<evidence type="ECO:0000259" key="5">
    <source>
        <dbReference type="Pfam" id="PF13476"/>
    </source>
</evidence>
<evidence type="ECO:0000256" key="3">
    <source>
        <dbReference type="ARBA" id="ARBA00013368"/>
    </source>
</evidence>
<feature type="coiled-coil region" evidence="4">
    <location>
        <begin position="531"/>
        <end position="849"/>
    </location>
</feature>
<keyword evidence="6" id="KW-0269">Exonuclease</keyword>
<feature type="domain" description="Rad50/SbcC-type AAA" evidence="5">
    <location>
        <begin position="5"/>
        <end position="216"/>
    </location>
</feature>
<protein>
    <recommendedName>
        <fullName evidence="3">Nuclease SbcCD subunit C</fullName>
    </recommendedName>
</protein>
<organism evidence="6 7">
    <name type="scientific">Oceanobacillus limi</name>
    <dbReference type="NCBI Taxonomy" id="930131"/>
    <lineage>
        <taxon>Bacteria</taxon>
        <taxon>Bacillati</taxon>
        <taxon>Bacillota</taxon>
        <taxon>Bacilli</taxon>
        <taxon>Bacillales</taxon>
        <taxon>Bacillaceae</taxon>
        <taxon>Oceanobacillus</taxon>
    </lineage>
</organism>
<gene>
    <name evidence="6" type="ORF">SAMN05216389_12065</name>
</gene>
<evidence type="ECO:0000256" key="1">
    <source>
        <dbReference type="ARBA" id="ARBA00006930"/>
    </source>
</evidence>
<reference evidence="6 7" key="1">
    <citation type="submission" date="2016-10" db="EMBL/GenBank/DDBJ databases">
        <authorList>
            <person name="de Groot N.N."/>
        </authorList>
    </citation>
    <scope>NUCLEOTIDE SEQUENCE [LARGE SCALE GENOMIC DNA]</scope>
    <source>
        <strain evidence="6 7">IBRC-M 10780</strain>
    </source>
</reference>
<comment type="subunit">
    <text evidence="2">Heterodimer of SbcC and SbcD.</text>
</comment>
<dbReference type="Proteomes" id="UP000198618">
    <property type="component" value="Unassembled WGS sequence"/>
</dbReference>
<feature type="coiled-coil region" evidence="4">
    <location>
        <begin position="243"/>
        <end position="311"/>
    </location>
</feature>
<keyword evidence="4" id="KW-0175">Coiled coil</keyword>
<evidence type="ECO:0000256" key="2">
    <source>
        <dbReference type="ARBA" id="ARBA00011322"/>
    </source>
</evidence>
<dbReference type="Pfam" id="PF13476">
    <property type="entry name" value="AAA_23"/>
    <property type="match status" value="1"/>
</dbReference>
<proteinExistence type="inferred from homology"/>
<dbReference type="PANTHER" id="PTHR32114">
    <property type="entry name" value="ABC TRANSPORTER ABCH.3"/>
    <property type="match status" value="1"/>
</dbReference>
<dbReference type="STRING" id="930131.SAMN05216389_12065"/>
<dbReference type="GO" id="GO:0004527">
    <property type="term" value="F:exonuclease activity"/>
    <property type="evidence" value="ECO:0007669"/>
    <property type="project" value="UniProtKB-KW"/>
</dbReference>
<evidence type="ECO:0000313" key="7">
    <source>
        <dbReference type="Proteomes" id="UP000198618"/>
    </source>
</evidence>
<accession>A0A1I0GC60</accession>
<feature type="coiled-coil region" evidence="4">
    <location>
        <begin position="414"/>
        <end position="444"/>
    </location>
</feature>
<comment type="similarity">
    <text evidence="1">Belongs to the SMC family. SbcC subfamily.</text>
</comment>
<keyword evidence="6" id="KW-0378">Hydrolase</keyword>
<dbReference type="EMBL" id="FOHE01000020">
    <property type="protein sequence ID" value="SET68496.1"/>
    <property type="molecule type" value="Genomic_DNA"/>
</dbReference>
<dbReference type="Gene3D" id="3.40.50.300">
    <property type="entry name" value="P-loop containing nucleotide triphosphate hydrolases"/>
    <property type="match status" value="2"/>
</dbReference>
<dbReference type="GO" id="GO:0006302">
    <property type="term" value="P:double-strand break repair"/>
    <property type="evidence" value="ECO:0007669"/>
    <property type="project" value="InterPro"/>
</dbReference>
<dbReference type="GO" id="GO:0016887">
    <property type="term" value="F:ATP hydrolysis activity"/>
    <property type="evidence" value="ECO:0007669"/>
    <property type="project" value="InterPro"/>
</dbReference>
<dbReference type="SUPFAM" id="SSF52540">
    <property type="entry name" value="P-loop containing nucleoside triphosphate hydrolases"/>
    <property type="match status" value="1"/>
</dbReference>
<dbReference type="PANTHER" id="PTHR32114:SF2">
    <property type="entry name" value="ABC TRANSPORTER ABCH.3"/>
    <property type="match status" value="1"/>
</dbReference>
<keyword evidence="6" id="KW-0540">Nuclease</keyword>
<name>A0A1I0GC60_9BACI</name>
<dbReference type="RefSeq" id="WP_090871992.1">
    <property type="nucleotide sequence ID" value="NZ_FOHE01000020.1"/>
</dbReference>
<evidence type="ECO:0000256" key="4">
    <source>
        <dbReference type="SAM" id="Coils"/>
    </source>
</evidence>
<dbReference type="InterPro" id="IPR027417">
    <property type="entry name" value="P-loop_NTPase"/>
</dbReference>
<dbReference type="OrthoDB" id="9795626at2"/>
<sequence>MKPLKLKMTAFGPYKNTETVDFKELNDNNLFVISGNTGAGKTTIFDGICFALYGSASGTDREDHKMLRSDFAEDDTHTSIELEFELRGRMYRILRQLGHVKQGNKSKTGEKYEFYEKIGEQEVPCVDRQIVSEIDKKVESIIGLTQDQFKQIVMLPQGEFRKLLTSQTENKEAILRRLFKTESYKEMNEILRNKKQMIEKEFDQSEQSKDQLIQQIRASLPNREDSLLFQVLGEDHYNANQVVTGLEQEAVFYQQKIEADQDEYDQAYKSHERKQEEFSSAKVLNERFQELDQKENQRKELQDRIPEFRTKEKQFEDAERASNLEVYEKQVIEWTKDEQIKSKALTNSEFEKIQADQQLEKTENVYRKEESRKAEREEIGRKIDRLKEYLPTVKDITTRERQLQELAVKGNQAKEKLKLVKESLHKEQEKAEKVDLKIKQMDKDVSQLPEKHQQLTEMREKAKVLKDFLHLKQTQTQLTKDLEFKKTAYEKSREQYQTTEELWMNNQASLIATHLHDGKACPVCGSLEHPNKATQHNNSVTKDELEQLKKELDEKADIYRNAAAKQEANLSQLKEKTEELSNFSISATDAVEVNNKLVEEGTRLNKEVKELQEMREVLVREKESYETIKNELKKLDKQKEEFDTNYQELRSTYQTSKAVYDERLRNIPEEYRTLSKLEEEIQKNEQQKYKLDQAWEQAQKQLDQAKLEQTKATSNHSHAVKQLEETNEKLKLARNQFKEKIEEAEFESENAYQEAKIAEAECNKLKDSIQKFNEKRSLVEQQVEDLRKSLHGKSRVNVLAIEEEVKKLKETYEIALNKLNLSKEYLKECTELKQKILDVEEQLRIFEKKLTTITDLYNVTRGQNEQKISFERYLQIEYLEQIIEAANERLKRLSNGQYYLIRSDRQESHGRQSGLALDVYDAYTGQTRDVKTLSGGEKFNASLCLALGMSDVIQSFQGNISINTMFIDEGFGSLDEESLNKSIDTLVDLQQSGRMIGVISHVQELKTMFPATLQVSKTKEGHSQTKFVVK</sequence>
<dbReference type="InterPro" id="IPR038729">
    <property type="entry name" value="Rad50/SbcC_AAA"/>
</dbReference>
<dbReference type="AlphaFoldDB" id="A0A1I0GC60"/>
<dbReference type="Pfam" id="PF13558">
    <property type="entry name" value="SbcC_Walker_B"/>
    <property type="match status" value="1"/>
</dbReference>